<feature type="domain" description="Mab-21-like HhH/H2TH-like" evidence="4">
    <location>
        <begin position="390"/>
        <end position="487"/>
    </location>
</feature>
<dbReference type="Gene3D" id="3.30.460.90">
    <property type="match status" value="1"/>
</dbReference>
<dbReference type="InterPro" id="IPR024810">
    <property type="entry name" value="MAB21L/cGLR"/>
</dbReference>
<gene>
    <name evidence="5" type="ORF">JZ751_026897</name>
</gene>
<comment type="caution">
    <text evidence="5">The sequence shown here is derived from an EMBL/GenBank/DDBJ whole genome shotgun (WGS) entry which is preliminary data.</text>
</comment>
<evidence type="ECO:0000313" key="6">
    <source>
        <dbReference type="Proteomes" id="UP000824540"/>
    </source>
</evidence>
<name>A0A8T2PH90_9TELE</name>
<dbReference type="PANTHER" id="PTHR10656">
    <property type="entry name" value="CELL FATE DETERMINING PROTEIN MAB21-RELATED"/>
    <property type="match status" value="1"/>
</dbReference>
<dbReference type="SMART" id="SM01265">
    <property type="entry name" value="Mab-21"/>
    <property type="match status" value="1"/>
</dbReference>
<proteinExistence type="inferred from homology"/>
<dbReference type="Pfam" id="PF20266">
    <property type="entry name" value="Mab-21_C"/>
    <property type="match status" value="1"/>
</dbReference>
<dbReference type="GO" id="GO:0071360">
    <property type="term" value="P:cellular response to exogenous dsRNA"/>
    <property type="evidence" value="ECO:0007669"/>
    <property type="project" value="TreeGrafter"/>
</dbReference>
<dbReference type="GO" id="GO:0005829">
    <property type="term" value="C:cytosol"/>
    <property type="evidence" value="ECO:0007669"/>
    <property type="project" value="TreeGrafter"/>
</dbReference>
<dbReference type="GO" id="GO:0006974">
    <property type="term" value="P:DNA damage response"/>
    <property type="evidence" value="ECO:0007669"/>
    <property type="project" value="TreeGrafter"/>
</dbReference>
<evidence type="ECO:0008006" key="7">
    <source>
        <dbReference type="Google" id="ProtNLM"/>
    </source>
</evidence>
<dbReference type="EMBL" id="JAFBMS010000008">
    <property type="protein sequence ID" value="KAG9350531.1"/>
    <property type="molecule type" value="Genomic_DNA"/>
</dbReference>
<dbReference type="PANTHER" id="PTHR10656:SF35">
    <property type="entry name" value="CYCLIC GMP-AMP SYNTHASE"/>
    <property type="match status" value="1"/>
</dbReference>
<protein>
    <recommendedName>
        <fullName evidence="7">Cyclic GMP-AMP synthase</fullName>
    </recommendedName>
</protein>
<comment type="similarity">
    <text evidence="1">Belongs to the mab-21 family.</text>
</comment>
<dbReference type="GO" id="GO:0038001">
    <property type="term" value="P:paracrine signaling"/>
    <property type="evidence" value="ECO:0007669"/>
    <property type="project" value="TreeGrafter"/>
</dbReference>
<dbReference type="OrthoDB" id="6054650at2759"/>
<feature type="domain" description="Mab-21-like nucleotidyltransferase" evidence="3">
    <location>
        <begin position="191"/>
        <end position="374"/>
    </location>
</feature>
<evidence type="ECO:0000256" key="2">
    <source>
        <dbReference type="SAM" id="MobiDB-lite"/>
    </source>
</evidence>
<evidence type="ECO:0000313" key="5">
    <source>
        <dbReference type="EMBL" id="KAG9350531.1"/>
    </source>
</evidence>
<dbReference type="GO" id="GO:0032481">
    <property type="term" value="P:positive regulation of type I interferon production"/>
    <property type="evidence" value="ECO:0007669"/>
    <property type="project" value="TreeGrafter"/>
</dbReference>
<dbReference type="GO" id="GO:0061501">
    <property type="term" value="F:2',3'-cyclic GMP-AMP synthase activity"/>
    <property type="evidence" value="ECO:0007669"/>
    <property type="project" value="TreeGrafter"/>
</dbReference>
<dbReference type="Pfam" id="PF03281">
    <property type="entry name" value="Mab-21"/>
    <property type="match status" value="1"/>
</dbReference>
<dbReference type="GO" id="GO:0003690">
    <property type="term" value="F:double-stranded DNA binding"/>
    <property type="evidence" value="ECO:0007669"/>
    <property type="project" value="TreeGrafter"/>
</dbReference>
<dbReference type="AlphaFoldDB" id="A0A8T2PH90"/>
<dbReference type="GO" id="GO:2000042">
    <property type="term" value="P:negative regulation of double-strand break repair via homologous recombination"/>
    <property type="evidence" value="ECO:0007669"/>
    <property type="project" value="TreeGrafter"/>
</dbReference>
<dbReference type="Proteomes" id="UP000824540">
    <property type="component" value="Unassembled WGS sequence"/>
</dbReference>
<feature type="region of interest" description="Disordered" evidence="2">
    <location>
        <begin position="1"/>
        <end position="29"/>
    </location>
</feature>
<dbReference type="GO" id="GO:0002230">
    <property type="term" value="P:positive regulation of defense response to virus by host"/>
    <property type="evidence" value="ECO:0007669"/>
    <property type="project" value="TreeGrafter"/>
</dbReference>
<reference evidence="5" key="1">
    <citation type="thesis" date="2021" institute="BYU ScholarsArchive" country="Provo, UT, USA">
        <title>Applications of and Algorithms for Genome Assembly and Genomic Analyses with an Emphasis on Marine Teleosts.</title>
        <authorList>
            <person name="Pickett B.D."/>
        </authorList>
    </citation>
    <scope>NUCLEOTIDE SEQUENCE</scope>
    <source>
        <strain evidence="5">HI-2016</strain>
    </source>
</reference>
<evidence type="ECO:0000259" key="3">
    <source>
        <dbReference type="Pfam" id="PF03281"/>
    </source>
</evidence>
<sequence>MPGKKANQGRAKSPIQRRRGMASTPGAPGAYILQTEGLLFLEEEKGCSKKVSRDSPRCSEAMSDKKNEIPGKPNVLIVVPSTPQPESWWHALFSFLGNSYRVKNVFRDAIEDNASQARGESIVKKSETVQRNSMADPMYNMLLSTLEKLKIKKKLRSDSTARVNELVETVMKHMKETDSFWKVKRRRTGSHYENVKISQPDEFDVMLVVPVQSVDVRSYGPEGAYYTVALKNNPRRHLLESFVQEDGKTISANEMLLKFRTEVKKAVRHMEDVEVERKKRACPAVTLWIQGSDLRIGLDIVLGLEVHSSWPSTTQDGFMIDNWLGPKAKKNFKFEPFLLVPKYEGKGNEEMDGVCAKDTWRISFSHVEKEILKNHSSTKTCCKTGGAHCCRKQCLKLLKYLLVQLREKHPKELSKFCSYHAKSMLFHACCQRPSDSEWVGERLSECFQLLLQDFVGCLRDGHLPNFFIPTHNLLGSKPDKRTRGFLADLIEHEINNMFPIFQESL</sequence>
<keyword evidence="6" id="KW-1185">Reference proteome</keyword>
<organism evidence="5 6">
    <name type="scientific">Albula glossodonta</name>
    <name type="common">roundjaw bonefish</name>
    <dbReference type="NCBI Taxonomy" id="121402"/>
    <lineage>
        <taxon>Eukaryota</taxon>
        <taxon>Metazoa</taxon>
        <taxon>Chordata</taxon>
        <taxon>Craniata</taxon>
        <taxon>Vertebrata</taxon>
        <taxon>Euteleostomi</taxon>
        <taxon>Actinopterygii</taxon>
        <taxon>Neopterygii</taxon>
        <taxon>Teleostei</taxon>
        <taxon>Albuliformes</taxon>
        <taxon>Albulidae</taxon>
        <taxon>Albula</taxon>
    </lineage>
</organism>
<dbReference type="InterPro" id="IPR046903">
    <property type="entry name" value="Mab-21-like_nuc_Trfase"/>
</dbReference>
<dbReference type="GO" id="GO:0002218">
    <property type="term" value="P:activation of innate immune response"/>
    <property type="evidence" value="ECO:0007669"/>
    <property type="project" value="TreeGrafter"/>
</dbReference>
<dbReference type="GO" id="GO:0035861">
    <property type="term" value="C:site of double-strand break"/>
    <property type="evidence" value="ECO:0007669"/>
    <property type="project" value="TreeGrafter"/>
</dbReference>
<accession>A0A8T2PH90</accession>
<evidence type="ECO:0000259" key="4">
    <source>
        <dbReference type="Pfam" id="PF20266"/>
    </source>
</evidence>
<dbReference type="GO" id="GO:0003682">
    <property type="term" value="F:chromatin binding"/>
    <property type="evidence" value="ECO:0007669"/>
    <property type="project" value="TreeGrafter"/>
</dbReference>
<dbReference type="InterPro" id="IPR046906">
    <property type="entry name" value="Mab-21_HhH/H2TH-like"/>
</dbReference>
<dbReference type="Gene3D" id="1.10.1410.40">
    <property type="match status" value="1"/>
</dbReference>
<dbReference type="FunFam" id="1.10.1410.40:FF:000007">
    <property type="entry name" value="Cyclic GMP-AMP synthase"/>
    <property type="match status" value="1"/>
</dbReference>
<evidence type="ECO:0000256" key="1">
    <source>
        <dbReference type="ARBA" id="ARBA00008307"/>
    </source>
</evidence>
<dbReference type="GO" id="GO:0005634">
    <property type="term" value="C:nucleus"/>
    <property type="evidence" value="ECO:0007669"/>
    <property type="project" value="TreeGrafter"/>
</dbReference>